<reference evidence="1" key="3">
    <citation type="submission" date="2025-09" db="UniProtKB">
        <authorList>
            <consortium name="Ensembl"/>
        </authorList>
    </citation>
    <scope>IDENTIFICATION</scope>
</reference>
<name>A0A8C4W4F8_9SAUR</name>
<accession>A0A8C4W4F8</accession>
<reference evidence="1" key="2">
    <citation type="submission" date="2025-08" db="UniProtKB">
        <authorList>
            <consortium name="Ensembl"/>
        </authorList>
    </citation>
    <scope>IDENTIFICATION</scope>
</reference>
<dbReference type="Ensembl" id="ENSGEVT00005009026.1">
    <property type="protein sequence ID" value="ENSGEVP00005008597.1"/>
    <property type="gene ID" value="ENSGEVG00005006181.1"/>
</dbReference>
<evidence type="ECO:0000313" key="1">
    <source>
        <dbReference type="Ensembl" id="ENSGEVP00005008597.1"/>
    </source>
</evidence>
<reference evidence="1" key="1">
    <citation type="submission" date="2019-06" db="EMBL/GenBank/DDBJ databases">
        <title>G10K-VGP Goodes thornscrub tortoise genome, primary haplotype.</title>
        <authorList>
            <person name="Murphy B."/>
            <person name="Edwards T."/>
            <person name="Rhie A."/>
            <person name="Koren S."/>
            <person name="Phillippy A."/>
            <person name="Fedrigo O."/>
            <person name="Haase B."/>
            <person name="Mountcastle J."/>
            <person name="Lewin H."/>
            <person name="Damas J."/>
            <person name="Howe K."/>
            <person name="Formenti G."/>
            <person name="Myers G."/>
            <person name="Durbin R."/>
            <person name="Jarvis E.D."/>
        </authorList>
    </citation>
    <scope>NUCLEOTIDE SEQUENCE [LARGE SCALE GENOMIC DNA]</scope>
</reference>
<organism evidence="1 2">
    <name type="scientific">Gopherus evgoodei</name>
    <name type="common">Goodes thornscrub tortoise</name>
    <dbReference type="NCBI Taxonomy" id="1825980"/>
    <lineage>
        <taxon>Eukaryota</taxon>
        <taxon>Metazoa</taxon>
        <taxon>Chordata</taxon>
        <taxon>Craniata</taxon>
        <taxon>Vertebrata</taxon>
        <taxon>Euteleostomi</taxon>
        <taxon>Archelosauria</taxon>
        <taxon>Testudinata</taxon>
        <taxon>Testudines</taxon>
        <taxon>Cryptodira</taxon>
        <taxon>Durocryptodira</taxon>
        <taxon>Testudinoidea</taxon>
        <taxon>Testudinidae</taxon>
        <taxon>Gopherus</taxon>
    </lineage>
</organism>
<keyword evidence="2" id="KW-1185">Reference proteome</keyword>
<dbReference type="GeneTree" id="ENSGT01000000222140"/>
<proteinExistence type="predicted"/>
<sequence>RVGGILPLIPFSRSSRNLRRPTAKYTKVGERLRHVIPGHMQCSMACGGRIIYWPWLDPQQKLLRSITLLSSFKGNEFY</sequence>
<dbReference type="Proteomes" id="UP000694390">
    <property type="component" value="Chromosome 7"/>
</dbReference>
<evidence type="ECO:0000313" key="2">
    <source>
        <dbReference type="Proteomes" id="UP000694390"/>
    </source>
</evidence>
<dbReference type="OrthoDB" id="542013at2759"/>
<protein>
    <submittedName>
        <fullName evidence="1">Uncharacterized protein</fullName>
    </submittedName>
</protein>
<dbReference type="AlphaFoldDB" id="A0A8C4W4F8"/>